<dbReference type="Proteomes" id="UP000614609">
    <property type="component" value="Unassembled WGS sequence"/>
</dbReference>
<proteinExistence type="inferred from homology"/>
<evidence type="ECO:0000313" key="2">
    <source>
        <dbReference type="EMBL" id="GGM63699.1"/>
    </source>
</evidence>
<dbReference type="SUPFAM" id="SSF51735">
    <property type="entry name" value="NAD(P)-binding Rossmann-fold domains"/>
    <property type="match status" value="1"/>
</dbReference>
<protein>
    <submittedName>
        <fullName evidence="2">Ketoacyl reductase</fullName>
    </submittedName>
</protein>
<dbReference type="Pfam" id="PF13561">
    <property type="entry name" value="adh_short_C2"/>
    <property type="match status" value="1"/>
</dbReference>
<dbReference type="Gene3D" id="3.40.50.720">
    <property type="entry name" value="NAD(P)-binding Rossmann-like Domain"/>
    <property type="match status" value="1"/>
</dbReference>
<keyword evidence="3" id="KW-1185">Reference proteome</keyword>
<dbReference type="EMBL" id="BMOO01000003">
    <property type="protein sequence ID" value="GGM63699.1"/>
    <property type="molecule type" value="Genomic_DNA"/>
</dbReference>
<dbReference type="PRINTS" id="PR00081">
    <property type="entry name" value="GDHRDH"/>
</dbReference>
<gene>
    <name evidence="2" type="ORF">GCM10009017_12130</name>
</gene>
<reference evidence="2" key="1">
    <citation type="journal article" date="2014" name="Int. J. Syst. Evol. Microbiol.">
        <title>Complete genome sequence of Corynebacterium casei LMG S-19264T (=DSM 44701T), isolated from a smear-ripened cheese.</title>
        <authorList>
            <consortium name="US DOE Joint Genome Institute (JGI-PGF)"/>
            <person name="Walter F."/>
            <person name="Albersmeier A."/>
            <person name="Kalinowski J."/>
            <person name="Ruckert C."/>
        </authorList>
    </citation>
    <scope>NUCLEOTIDE SEQUENCE</scope>
    <source>
        <strain evidence="2">JCM 16108</strain>
    </source>
</reference>
<dbReference type="PANTHER" id="PTHR42879">
    <property type="entry name" value="3-OXOACYL-(ACYL-CARRIER-PROTEIN) REDUCTASE"/>
    <property type="match status" value="1"/>
</dbReference>
<dbReference type="FunFam" id="3.40.50.720:FF:000084">
    <property type="entry name" value="Short-chain dehydrogenase reductase"/>
    <property type="match status" value="1"/>
</dbReference>
<name>A0A830FN58_9EURY</name>
<reference evidence="2" key="2">
    <citation type="submission" date="2020-09" db="EMBL/GenBank/DDBJ databases">
        <authorList>
            <person name="Sun Q."/>
            <person name="Ohkuma M."/>
        </authorList>
    </citation>
    <scope>NUCLEOTIDE SEQUENCE</scope>
    <source>
        <strain evidence="2">JCM 16108</strain>
    </source>
</reference>
<dbReference type="GO" id="GO:0032787">
    <property type="term" value="P:monocarboxylic acid metabolic process"/>
    <property type="evidence" value="ECO:0007669"/>
    <property type="project" value="UniProtKB-ARBA"/>
</dbReference>
<dbReference type="InterPro" id="IPR002347">
    <property type="entry name" value="SDR_fam"/>
</dbReference>
<comment type="similarity">
    <text evidence="1">Belongs to the short-chain dehydrogenases/reductases (SDR) family.</text>
</comment>
<comment type="caution">
    <text evidence="2">The sequence shown here is derived from an EMBL/GenBank/DDBJ whole genome shotgun (WGS) entry which is preliminary data.</text>
</comment>
<dbReference type="PROSITE" id="PS00061">
    <property type="entry name" value="ADH_SHORT"/>
    <property type="match status" value="1"/>
</dbReference>
<dbReference type="NCBIfam" id="NF005559">
    <property type="entry name" value="PRK07231.1"/>
    <property type="match status" value="1"/>
</dbReference>
<dbReference type="InterPro" id="IPR050259">
    <property type="entry name" value="SDR"/>
</dbReference>
<dbReference type="InterPro" id="IPR036291">
    <property type="entry name" value="NAD(P)-bd_dom_sf"/>
</dbReference>
<dbReference type="AlphaFoldDB" id="A0A830FN58"/>
<sequence length="280" mass="29424">MVAGTDTGPPTQCPGMDLGIDGTVALVTGASKGIGNAIAAQLANEGARVVICSRDADELDAAAADIDGEVLPVRADVTDDDDVARLVDETVAEYGTLDILVNNVGTTGPFEPLADVPRDEWRAVMETTLFSTMAVTQEALPYLREDDWGRIVNVASDAALMPHAKMPQYSAAKAGMVNLTTNLSRAYADDGLLVNAIAPGTTMTPLVEEMMADIAAERGITEEEAVRAFLEEEKPMIDVERFADPEEVAGVVAFLASDVASYVTGSTYRVDGGAIPSIDV</sequence>
<dbReference type="InterPro" id="IPR020904">
    <property type="entry name" value="Sc_DH/Rdtase_CS"/>
</dbReference>
<accession>A0A830FN58</accession>
<evidence type="ECO:0000256" key="1">
    <source>
        <dbReference type="ARBA" id="ARBA00006484"/>
    </source>
</evidence>
<dbReference type="PANTHER" id="PTHR42879:SF2">
    <property type="entry name" value="3-OXOACYL-[ACYL-CARRIER-PROTEIN] REDUCTASE FABG"/>
    <property type="match status" value="1"/>
</dbReference>
<dbReference type="PRINTS" id="PR00080">
    <property type="entry name" value="SDRFAMILY"/>
</dbReference>
<evidence type="ECO:0000313" key="3">
    <source>
        <dbReference type="Proteomes" id="UP000614609"/>
    </source>
</evidence>
<organism evidence="2 3">
    <name type="scientific">Halarchaeum rubridurum</name>
    <dbReference type="NCBI Taxonomy" id="489911"/>
    <lineage>
        <taxon>Archaea</taxon>
        <taxon>Methanobacteriati</taxon>
        <taxon>Methanobacteriota</taxon>
        <taxon>Stenosarchaea group</taxon>
        <taxon>Halobacteria</taxon>
        <taxon>Halobacteriales</taxon>
        <taxon>Halobacteriaceae</taxon>
    </lineage>
</organism>